<name>A0A066RGV4_9GAMM</name>
<comment type="caution">
    <text evidence="17">The sequence shown here is derived from an EMBL/GenBank/DDBJ whole genome shotgun (WGS) entry which is preliminary data.</text>
</comment>
<dbReference type="Pfam" id="PF03280">
    <property type="entry name" value="Lipase_chap"/>
    <property type="match status" value="1"/>
</dbReference>
<evidence type="ECO:0000256" key="11">
    <source>
        <dbReference type="ARBA" id="ARBA00023136"/>
    </source>
</evidence>
<evidence type="ECO:0000256" key="9">
    <source>
        <dbReference type="ARBA" id="ARBA00022989"/>
    </source>
</evidence>
<keyword evidence="12" id="KW-0143">Chaperone</keyword>
<evidence type="ECO:0000256" key="8">
    <source>
        <dbReference type="ARBA" id="ARBA00022963"/>
    </source>
</evidence>
<keyword evidence="8" id="KW-0442">Lipid degradation</keyword>
<keyword evidence="10" id="KW-0443">Lipid metabolism</keyword>
<gene>
    <name evidence="17" type="ORF">EA58_21475</name>
</gene>
<dbReference type="SUPFAM" id="SSF158855">
    <property type="entry name" value="Lipase chaperone-like"/>
    <property type="match status" value="1"/>
</dbReference>
<evidence type="ECO:0000313" key="17">
    <source>
        <dbReference type="EMBL" id="KDM89650.1"/>
    </source>
</evidence>
<keyword evidence="16" id="KW-0732">Signal</keyword>
<feature type="chain" id="PRO_5001629390" description="Lipase chaperone" evidence="16">
    <location>
        <begin position="21"/>
        <end position="289"/>
    </location>
</feature>
<dbReference type="GO" id="GO:0051082">
    <property type="term" value="F:unfolded protein binding"/>
    <property type="evidence" value="ECO:0007669"/>
    <property type="project" value="InterPro"/>
</dbReference>
<dbReference type="EMBL" id="JMIB01000051">
    <property type="protein sequence ID" value="KDM89650.1"/>
    <property type="molecule type" value="Genomic_DNA"/>
</dbReference>
<keyword evidence="5" id="KW-1003">Cell membrane</keyword>
<keyword evidence="18" id="KW-1185">Reference proteome</keyword>
<evidence type="ECO:0000256" key="2">
    <source>
        <dbReference type="ARBA" id="ARBA00004383"/>
    </source>
</evidence>
<accession>A0A066RGV4</accession>
<evidence type="ECO:0000256" key="3">
    <source>
        <dbReference type="ARBA" id="ARBA00010358"/>
    </source>
</evidence>
<protein>
    <recommendedName>
        <fullName evidence="4">Lipase chaperone</fullName>
    </recommendedName>
    <alternativeName>
        <fullName evidence="15">Lipase foldase</fullName>
    </alternativeName>
    <alternativeName>
        <fullName evidence="13">Lipase helper protein</fullName>
    </alternativeName>
    <alternativeName>
        <fullName evidence="14">Lipase modulator</fullName>
    </alternativeName>
</protein>
<evidence type="ECO:0000256" key="15">
    <source>
        <dbReference type="ARBA" id="ARBA00033028"/>
    </source>
</evidence>
<dbReference type="RefSeq" id="WP_036757433.1">
    <property type="nucleotide sequence ID" value="NZ_JAGSGC010000007.1"/>
</dbReference>
<organism evidence="17 18">
    <name type="scientific">Photobacterium galatheae</name>
    <dbReference type="NCBI Taxonomy" id="1654360"/>
    <lineage>
        <taxon>Bacteria</taxon>
        <taxon>Pseudomonadati</taxon>
        <taxon>Pseudomonadota</taxon>
        <taxon>Gammaproteobacteria</taxon>
        <taxon>Vibrionales</taxon>
        <taxon>Vibrionaceae</taxon>
        <taxon>Photobacterium</taxon>
    </lineage>
</organism>
<evidence type="ECO:0000256" key="10">
    <source>
        <dbReference type="ARBA" id="ARBA00023098"/>
    </source>
</evidence>
<comment type="function">
    <text evidence="1">May be involved in the folding of the extracellular lipase during its passage through the periplasm.</text>
</comment>
<dbReference type="GO" id="GO:0016042">
    <property type="term" value="P:lipid catabolic process"/>
    <property type="evidence" value="ECO:0007669"/>
    <property type="project" value="UniProtKB-KW"/>
</dbReference>
<evidence type="ECO:0000256" key="7">
    <source>
        <dbReference type="ARBA" id="ARBA00022692"/>
    </source>
</evidence>
<dbReference type="GO" id="GO:0005886">
    <property type="term" value="C:plasma membrane"/>
    <property type="evidence" value="ECO:0007669"/>
    <property type="project" value="UniProtKB-SubCell"/>
</dbReference>
<comment type="subcellular location">
    <subcellularLocation>
        <location evidence="2">Cell inner membrane</location>
        <topology evidence="2">Single-pass membrane protein</topology>
        <orientation evidence="2">Periplasmic side</orientation>
    </subcellularLocation>
</comment>
<evidence type="ECO:0000256" key="13">
    <source>
        <dbReference type="ARBA" id="ARBA00030948"/>
    </source>
</evidence>
<dbReference type="AlphaFoldDB" id="A0A066RGV4"/>
<keyword evidence="7" id="KW-0812">Transmembrane</keyword>
<dbReference type="GO" id="GO:0006457">
    <property type="term" value="P:protein folding"/>
    <property type="evidence" value="ECO:0007669"/>
    <property type="project" value="InterPro"/>
</dbReference>
<proteinExistence type="inferred from homology"/>
<keyword evidence="6" id="KW-0997">Cell inner membrane</keyword>
<evidence type="ECO:0000256" key="5">
    <source>
        <dbReference type="ARBA" id="ARBA00022475"/>
    </source>
</evidence>
<evidence type="ECO:0000256" key="1">
    <source>
        <dbReference type="ARBA" id="ARBA00003280"/>
    </source>
</evidence>
<keyword evidence="9" id="KW-1133">Transmembrane helix</keyword>
<feature type="signal peptide" evidence="16">
    <location>
        <begin position="1"/>
        <end position="20"/>
    </location>
</feature>
<evidence type="ECO:0000256" key="12">
    <source>
        <dbReference type="ARBA" id="ARBA00023186"/>
    </source>
</evidence>
<evidence type="ECO:0000256" key="4">
    <source>
        <dbReference type="ARBA" id="ARBA00019692"/>
    </source>
</evidence>
<reference evidence="17 18" key="1">
    <citation type="submission" date="2014-04" db="EMBL/GenBank/DDBJ databases">
        <title>Draft genome sequence of Photobacterium halotolerans S2753: a solonamide, ngercheumicin and holomycin producer.</title>
        <authorList>
            <person name="Machado H.R."/>
            <person name="Gram L."/>
        </authorList>
    </citation>
    <scope>NUCLEOTIDE SEQUENCE [LARGE SCALE GENOMIC DNA]</scope>
    <source>
        <strain evidence="17 18">S2753</strain>
    </source>
</reference>
<evidence type="ECO:0000313" key="18">
    <source>
        <dbReference type="Proteomes" id="UP000027192"/>
    </source>
</evidence>
<dbReference type="STRING" id="1654360.EA58_21475"/>
<keyword evidence="11" id="KW-0472">Membrane</keyword>
<evidence type="ECO:0000256" key="6">
    <source>
        <dbReference type="ARBA" id="ARBA00022519"/>
    </source>
</evidence>
<comment type="similarity">
    <text evidence="3">Belongs to the lipase chaperone family.</text>
</comment>
<sequence>MKKTVLSLICVVLTAGAVYTYNSQTSEPTVIQVPSQQDTQVDTDSARDTFDYFLSGLGEADIDTLRENFKNYNAQQATAYQFDEDLFERFIQYRTALRDLDPGNINQLTLDAFRQLNDQLIQAQLQFFSYEEQQWLFAEENRQRELALRKIELKQQAQDREDYLNAWQQELDTLPPVMQESYRNASLLARLQTTQSMAPQERYLNQQALVGPEAADRLAQLNQKRAGFQTKLDEYFAQREAIRADTAMGREDRQIALDALRSSTFAANQLRRVKALESLHDKQENTASQ</sequence>
<evidence type="ECO:0000256" key="16">
    <source>
        <dbReference type="SAM" id="SignalP"/>
    </source>
</evidence>
<dbReference type="Proteomes" id="UP000027192">
    <property type="component" value="Unassembled WGS sequence"/>
</dbReference>
<evidence type="ECO:0000256" key="14">
    <source>
        <dbReference type="ARBA" id="ARBA00031542"/>
    </source>
</evidence>
<dbReference type="InterPro" id="IPR004961">
    <property type="entry name" value="Lipase_chaperone"/>
</dbReference>